<reference evidence="4 5" key="1">
    <citation type="submission" date="2020-07" db="EMBL/GenBank/DDBJ databases">
        <title>Genomic Encyclopedia of Type Strains, Phase IV (KMG-V): Genome sequencing to study the core and pangenomes of soil and plant-associated prokaryotes.</title>
        <authorList>
            <person name="Whitman W."/>
        </authorList>
    </citation>
    <scope>NUCLEOTIDE SEQUENCE [LARGE SCALE GENOMIC DNA]</scope>
    <source>
        <strain evidence="4 5">AN3</strain>
    </source>
</reference>
<protein>
    <submittedName>
        <fullName evidence="4">GT2 family glycosyltransferase/glycosyltransferase involved in cell wall biosynthesis</fullName>
    </submittedName>
</protein>
<dbReference type="SUPFAM" id="SSF53756">
    <property type="entry name" value="UDP-Glycosyltransferase/glycogen phosphorylase"/>
    <property type="match status" value="1"/>
</dbReference>
<dbReference type="EMBL" id="JACGXN010000025">
    <property type="protein sequence ID" value="MBA8882129.1"/>
    <property type="molecule type" value="Genomic_DNA"/>
</dbReference>
<evidence type="ECO:0000313" key="5">
    <source>
        <dbReference type="Proteomes" id="UP000549052"/>
    </source>
</evidence>
<feature type="coiled-coil region" evidence="1">
    <location>
        <begin position="285"/>
        <end position="312"/>
    </location>
</feature>
<dbReference type="InterPro" id="IPR001173">
    <property type="entry name" value="Glyco_trans_2-like"/>
</dbReference>
<dbReference type="InterPro" id="IPR029044">
    <property type="entry name" value="Nucleotide-diphossugar_trans"/>
</dbReference>
<dbReference type="Pfam" id="PF00535">
    <property type="entry name" value="Glycos_transf_2"/>
    <property type="match status" value="2"/>
</dbReference>
<dbReference type="Proteomes" id="UP000549052">
    <property type="component" value="Unassembled WGS sequence"/>
</dbReference>
<keyword evidence="4" id="KW-0808">Transferase</keyword>
<evidence type="ECO:0000256" key="1">
    <source>
        <dbReference type="SAM" id="Coils"/>
    </source>
</evidence>
<sequence length="1316" mass="146590">MSFNITAYPTAFSRPNYVSGHSAWMEHIPFAFTIVEALRPRILVELGTHFGDSYCAFCQSADELKLDLRSFAVDTWQGDVHAGFYGEDVLRTLRNAHDERYGRFSNLLQTTFDDAIPYFEEGTIDLLHIDGLHTYDAVKHDFLTWLPLLSDRAVVIFHDTNVREREFGVWKLWDELSAKYPSFAFYHGHGLGVLGVGSNLPASVQTLFNSKEDKAVEIRNFFALSGRLLQQNLDCSNALQFQNNRVAELEAAKQGLDDKLLVTNQALVEQVEQHKDLLVAEQQVTRTLQLQISELNAEKKSLEATSQELEVKVVNAHQHIANIQNSTTWKLGKPVRSIRKNLGTNRQRLDMIVSARRSAGGWLPLFRSVYRVWRVDGLNGIRAAARRSVPAREQSIAAHKNDLLQQVRQKFFNPHLNDLQSETAEASNIKISIIMPVYKIKPELIEEAIQSVLRQSHENWELCIADDFSNDAELSRILRSHVQRDERIKFVELQKNQGISGASNAALALATGDYVALMDNDDLLTWDALESFAVAISLDPEADILYSDEAKVDETGVPVEIFAKPDWSPMLMLNCMYIGHLGVYRRSLVEQIGGFRKEFDFSQDYDLALRASEIARHVLHIPKVLYGWRMIASSAAAGGKPYARETNIAALQSAVERRGWKGKAVALPTANRVVFEFAGEYPLASIIVPSDNQRNIEDTIRSITEDTAGGEFEIIVVTNSKIVSAMQGTALDSRVRFAAYDKPYNFSDKCNAGAAIASGDYLIFFNDDVRIISSGWLEGIMEYLVRDGVGIVGPKLLYENQTIQHAGMVTGVRRLVGTAFHSLPSDTPLHYNFAQSVREVSLICGACLGIKGDVFKKIGGFDAFNAPINHSDVDLCFKVRDLGLTCVYTPHATLLHIGHMSLKEVDKKKAAAPRRKDKADIYLLRRWSSYLHNDPYFTKTMRELLYHDSPEAYEFFAPFSTATIMGGKDALLVSHDLTESGAPRVVLDMARSLKNAGHFVVVASPEDGPMRHELQKIGVPVIIDSLVLTGHQSVEDFAVNFDFVIANTAVTWPAVNQLAPKVDVHWYIHETGLIKQLANLHPDAFPSALKNAKSVIAGSQRAEAVLKDYRGDLSIMEYGVEAYPLDIEASKQSLEDMKRKLVVSVFGSYEPRKGQDLFILGVAALPDELKKRCEFRLHGRILDAGFFEGISNMVKNEPEIVLGKQLSHAEYVSEIAQSDLVVVPSRDDTLPLVSLNALSAGRPLMCTMTTGTVAYLTHGVTGFVISENSPTVITQALMDALANPARLHDVGLAGREVFEARFSQDRFTTSLLALVD</sequence>
<feature type="domain" description="Glycosyltransferase 2-like" evidence="3">
    <location>
        <begin position="685"/>
        <end position="823"/>
    </location>
</feature>
<keyword evidence="1" id="KW-0175">Coiled coil</keyword>
<dbReference type="InterPro" id="IPR041693">
    <property type="entry name" value="Glyco_trans_4_5"/>
</dbReference>
<evidence type="ECO:0000259" key="3">
    <source>
        <dbReference type="Pfam" id="PF00535"/>
    </source>
</evidence>
<dbReference type="Gene3D" id="3.40.50.150">
    <property type="entry name" value="Vaccinia Virus protein VP39"/>
    <property type="match status" value="1"/>
</dbReference>
<name>A0A839ET63_9HYPH</name>
<feature type="domain" description="Glycosyltransferase 2-like" evidence="3">
    <location>
        <begin position="432"/>
        <end position="544"/>
    </location>
</feature>
<keyword evidence="5" id="KW-1185">Reference proteome</keyword>
<dbReference type="Gene3D" id="3.40.50.2000">
    <property type="entry name" value="Glycogen Phosphorylase B"/>
    <property type="match status" value="1"/>
</dbReference>
<dbReference type="SUPFAM" id="SSF53335">
    <property type="entry name" value="S-adenosyl-L-methionine-dependent methyltransferases"/>
    <property type="match status" value="1"/>
</dbReference>
<accession>A0A839ET63</accession>
<dbReference type="SUPFAM" id="SSF53448">
    <property type="entry name" value="Nucleotide-diphospho-sugar transferases"/>
    <property type="match status" value="2"/>
</dbReference>
<evidence type="ECO:0000313" key="4">
    <source>
        <dbReference type="EMBL" id="MBA8882129.1"/>
    </source>
</evidence>
<dbReference type="GO" id="GO:0016757">
    <property type="term" value="F:glycosyltransferase activity"/>
    <property type="evidence" value="ECO:0007669"/>
    <property type="project" value="UniProtKB-KW"/>
</dbReference>
<dbReference type="PANTHER" id="PTHR43179:SF7">
    <property type="entry name" value="RHAMNOSYLTRANSFERASE WBBL"/>
    <property type="match status" value="1"/>
</dbReference>
<proteinExistence type="predicted"/>
<gene>
    <name evidence="4" type="ORF">FHW16_005878</name>
</gene>
<evidence type="ECO:0000259" key="2">
    <source>
        <dbReference type="Pfam" id="PF00534"/>
    </source>
</evidence>
<organism evidence="4 5">
    <name type="scientific">Phyllobacterium myrsinacearum</name>
    <dbReference type="NCBI Taxonomy" id="28101"/>
    <lineage>
        <taxon>Bacteria</taxon>
        <taxon>Pseudomonadati</taxon>
        <taxon>Pseudomonadota</taxon>
        <taxon>Alphaproteobacteria</taxon>
        <taxon>Hyphomicrobiales</taxon>
        <taxon>Phyllobacteriaceae</taxon>
        <taxon>Phyllobacterium</taxon>
    </lineage>
</organism>
<dbReference type="Gene3D" id="3.90.550.10">
    <property type="entry name" value="Spore Coat Polysaccharide Biosynthesis Protein SpsA, Chain A"/>
    <property type="match status" value="2"/>
</dbReference>
<dbReference type="Pfam" id="PF00534">
    <property type="entry name" value="Glycos_transf_1"/>
    <property type="match status" value="1"/>
</dbReference>
<dbReference type="CDD" id="cd03801">
    <property type="entry name" value="GT4_PimA-like"/>
    <property type="match status" value="1"/>
</dbReference>
<dbReference type="PANTHER" id="PTHR43179">
    <property type="entry name" value="RHAMNOSYLTRANSFERASE WBBL"/>
    <property type="match status" value="1"/>
</dbReference>
<dbReference type="CDD" id="cd04184">
    <property type="entry name" value="GT2_RfbC_Mx_like"/>
    <property type="match status" value="1"/>
</dbReference>
<dbReference type="RefSeq" id="WP_182552820.1">
    <property type="nucleotide sequence ID" value="NZ_JACGXN010000025.1"/>
</dbReference>
<dbReference type="InterPro" id="IPR029063">
    <property type="entry name" value="SAM-dependent_MTases_sf"/>
</dbReference>
<comment type="caution">
    <text evidence="4">The sequence shown here is derived from an EMBL/GenBank/DDBJ whole genome shotgun (WGS) entry which is preliminary data.</text>
</comment>
<dbReference type="InterPro" id="IPR001296">
    <property type="entry name" value="Glyco_trans_1"/>
</dbReference>
<dbReference type="Pfam" id="PF13578">
    <property type="entry name" value="Methyltransf_24"/>
    <property type="match status" value="1"/>
</dbReference>
<feature type="domain" description="Glycosyl transferase family 1" evidence="2">
    <location>
        <begin position="1129"/>
        <end position="1296"/>
    </location>
</feature>
<dbReference type="Pfam" id="PF16994">
    <property type="entry name" value="Glyco_trans_4_5"/>
    <property type="match status" value="1"/>
</dbReference>